<organism evidence="1">
    <name type="scientific">marine sediment metagenome</name>
    <dbReference type="NCBI Taxonomy" id="412755"/>
    <lineage>
        <taxon>unclassified sequences</taxon>
        <taxon>metagenomes</taxon>
        <taxon>ecological metagenomes</taxon>
    </lineage>
</organism>
<sequence length="65" mass="7778">MLIDQIRRYFDKKLTFMSFFDLVREPNVIHLFLANAIIENHYVVTTNFDHLIEYGLMRLLSQEGS</sequence>
<accession>X1EPT0</accession>
<reference evidence="1" key="1">
    <citation type="journal article" date="2014" name="Front. Microbiol.">
        <title>High frequency of phylogenetically diverse reductive dehalogenase-homologous genes in deep subseafloor sedimentary metagenomes.</title>
        <authorList>
            <person name="Kawai M."/>
            <person name="Futagami T."/>
            <person name="Toyoda A."/>
            <person name="Takaki Y."/>
            <person name="Nishi S."/>
            <person name="Hori S."/>
            <person name="Arai W."/>
            <person name="Tsubouchi T."/>
            <person name="Morono Y."/>
            <person name="Uchiyama I."/>
            <person name="Ito T."/>
            <person name="Fujiyama A."/>
            <person name="Inagaki F."/>
            <person name="Takami H."/>
        </authorList>
    </citation>
    <scope>NUCLEOTIDE SEQUENCE</scope>
    <source>
        <strain evidence="1">Expedition CK06-06</strain>
    </source>
</reference>
<protein>
    <recommendedName>
        <fullName evidence="2">SIR2-like domain-containing protein</fullName>
    </recommendedName>
</protein>
<gene>
    <name evidence="1" type="ORF">S03H2_08649</name>
</gene>
<evidence type="ECO:0000313" key="1">
    <source>
        <dbReference type="EMBL" id="GAH19109.1"/>
    </source>
</evidence>
<name>X1EPT0_9ZZZZ</name>
<comment type="caution">
    <text evidence="1">The sequence shown here is derived from an EMBL/GenBank/DDBJ whole genome shotgun (WGS) entry which is preliminary data.</text>
</comment>
<dbReference type="AlphaFoldDB" id="X1EPT0"/>
<proteinExistence type="predicted"/>
<evidence type="ECO:0008006" key="2">
    <source>
        <dbReference type="Google" id="ProtNLM"/>
    </source>
</evidence>
<dbReference type="EMBL" id="BARU01004242">
    <property type="protein sequence ID" value="GAH19109.1"/>
    <property type="molecule type" value="Genomic_DNA"/>
</dbReference>